<evidence type="ECO:0000313" key="3">
    <source>
        <dbReference type="Proteomes" id="UP000257109"/>
    </source>
</evidence>
<dbReference type="STRING" id="157652.A0A371EDJ0"/>
<proteinExistence type="predicted"/>
<reference evidence="2" key="1">
    <citation type="submission" date="2018-05" db="EMBL/GenBank/DDBJ databases">
        <title>Draft genome of Mucuna pruriens seed.</title>
        <authorList>
            <person name="Nnadi N.E."/>
            <person name="Vos R."/>
            <person name="Hasami M.H."/>
            <person name="Devisetty U.K."/>
            <person name="Aguiy J.C."/>
        </authorList>
    </citation>
    <scope>NUCLEOTIDE SEQUENCE [LARGE SCALE GENOMIC DNA]</scope>
    <source>
        <strain evidence="2">JCA_2017</strain>
    </source>
</reference>
<name>A0A371EDJ0_MUCPR</name>
<keyword evidence="3" id="KW-1185">Reference proteome</keyword>
<feature type="non-terminal residue" evidence="2">
    <location>
        <position position="291"/>
    </location>
</feature>
<comment type="caution">
    <text evidence="2">The sequence shown here is derived from an EMBL/GenBank/DDBJ whole genome shotgun (WGS) entry which is preliminary data.</text>
</comment>
<protein>
    <submittedName>
        <fullName evidence="2">Uncharacterized protein</fullName>
    </submittedName>
</protein>
<dbReference type="OrthoDB" id="1710629at2759"/>
<feature type="non-terminal residue" evidence="2">
    <location>
        <position position="1"/>
    </location>
</feature>
<dbReference type="Proteomes" id="UP000257109">
    <property type="component" value="Unassembled WGS sequence"/>
</dbReference>
<gene>
    <name evidence="2" type="ORF">CR513_57399</name>
</gene>
<evidence type="ECO:0000313" key="2">
    <source>
        <dbReference type="EMBL" id="RDX64086.1"/>
    </source>
</evidence>
<comment type="subcellular location">
    <subcellularLocation>
        <location evidence="1">Virion</location>
    </subcellularLocation>
</comment>
<dbReference type="InterPro" id="IPR004902">
    <property type="entry name" value="Rhabdo_ncap_2"/>
</dbReference>
<sequence length="291" mass="32727">PADGSYVFDVDPEIVSEDDSTCDELSERVNSAGRGYEVIRSTNSDDVDAKASSYLAASLLRLFTKSDENYVRAFNHITSNYQNFYGTSFPMTVAQLTIEGIRTLIHLFSHQRILKNTLFKFLYSNGGSTKAEGMRKFLFDLHLANTGMHFVSIFIRLCSKMNCPPGLVLTILDAPEYERQVNCMLSMLHLITRTDEGHQKKMWKYGRIFNDAFMAPLQTKACSGFVYTLACALKKESSQSNQNILNIAQFSDLSDDRKRIYEAMGEGLLRSIRSITASADAPPIFSILRNA</sequence>
<dbReference type="AlphaFoldDB" id="A0A371EDJ0"/>
<dbReference type="EMBL" id="QJKJ01014561">
    <property type="protein sequence ID" value="RDX64086.1"/>
    <property type="molecule type" value="Genomic_DNA"/>
</dbReference>
<accession>A0A371EDJ0</accession>
<evidence type="ECO:0000256" key="1">
    <source>
        <dbReference type="ARBA" id="ARBA00004328"/>
    </source>
</evidence>
<organism evidence="2 3">
    <name type="scientific">Mucuna pruriens</name>
    <name type="common">Velvet bean</name>
    <name type="synonym">Dolichos pruriens</name>
    <dbReference type="NCBI Taxonomy" id="157652"/>
    <lineage>
        <taxon>Eukaryota</taxon>
        <taxon>Viridiplantae</taxon>
        <taxon>Streptophyta</taxon>
        <taxon>Embryophyta</taxon>
        <taxon>Tracheophyta</taxon>
        <taxon>Spermatophyta</taxon>
        <taxon>Magnoliopsida</taxon>
        <taxon>eudicotyledons</taxon>
        <taxon>Gunneridae</taxon>
        <taxon>Pentapetalae</taxon>
        <taxon>rosids</taxon>
        <taxon>fabids</taxon>
        <taxon>Fabales</taxon>
        <taxon>Fabaceae</taxon>
        <taxon>Papilionoideae</taxon>
        <taxon>50 kb inversion clade</taxon>
        <taxon>NPAAA clade</taxon>
        <taxon>indigoferoid/millettioid clade</taxon>
        <taxon>Phaseoleae</taxon>
        <taxon>Mucuna</taxon>
    </lineage>
</organism>
<dbReference type="Pfam" id="PF03216">
    <property type="entry name" value="Rhabdo_ncap_2"/>
    <property type="match status" value="1"/>
</dbReference>